<dbReference type="InterPro" id="IPR000185">
    <property type="entry name" value="SecA"/>
</dbReference>
<sequence length="3081" mass="354084">MNLVPTTMDGKKCPEISNTPTPKSLNNSDDVIEHIKSWIQLDDRSKMHEDAVKHIESFVDRQISCLESTVIERQYVKVVLEMWLRKSLRKAVDYLNDEKIDIGVEMPTLLKELNSINSFEDIGLKLNEATCQLTNLCDAGCQYLELILDQVDLFKNTSRFSVLVASYFKQFKASCIDKVFSRCLDDVGKDQTNGKRNRELIVALNALLQVASEDVGIQNVLEKNFTGKDVKDFDDANGKDLINQLVEIFASCRDFTKNESSEWLNYLKSEKEWAPKLQVLVKETCKPFLFPKTTIEITDEYGRKIIFIKGVSVFVSKMIEEMKRLKENNPEVQEIQMVGLSSVHIDCHLENKTWHGTNVGIVADKIFVDYEVCRKGHKSIAQAKEETTEPKAAYNFVDDFCVCWDISGENGEPGRPGTSGGKVHIICNEMFGAEQWKIISDGGDGGDGKNGTNGEANGEGKPDRKASKWSKEYFNQAFPSMSIFETGEQTEDKVPDDAIQTVLTTLNDLLPVENRKSGKDILSDYRGNFFIDGTAKDGSKITVSYYQSKTKKHTLVLCQGSSIGQGGSGGTMIFECMTGKNSFAFESSVPVVGKENRQPRAVRMGVYQAMGSNGATGTPVGDVGFIHRLDTSEASANKNQTGHYIGFENDVRLRMEHDTTKPTRQPNDPDNYYAKLRKGEYASIAYHGLSAYGQVQPLHSVVVNATKKKGIIRQSLARHFFQVDERKQMTQSLQEKLYNDWEEQKLTEDVDFLVSQMEDKETQLYQVSSQCSRGLENIGSMRFVKPALKKKLSVNKVSDTSRSLVGRRSVGRRPVDFRQKPVGDVRCLDMLPTMSGVDSAIHSIFGQMNSSGLYVCNNVKMFRQHLATFIRQNKTSPTYPKEPSNRIELVKFTRKKEKHDKVLAFVKQFVLRVQESNALDYPVAFDMKNAYFEFRRTNSEENEFLWQNASECQKLFEEYAKFVETPSNSLELSEMEILAIIHAKTIHVYNDQLSSFTHNETLNPSSYNKQCILHRGHGEWQRVEPNIMMENYCEQIDEAFFEYQPIQTHYFRKFLDLLKKHGAKQQVIDSLKTLDPENGDTPDKLFQLLLKTFQENEESGENLNVKLLDEYSIDLCWLAEWIAEHNNRNLSPIFYLNIINNVSPVDWRCDFVMLEIYDRFSHAVSDIIANSDIQHWLYKIAVGMPSLVPLLRKSVATSDNCAALQPQKLLRLMELIATDFEQDDGITSQQLPELELLPLSDWYHFLKSKMWEKKVNRLPIGESSSPKENKKLKNEAVYMLLELEFKNNKDFCDELLKKTVDLKTAVFLLQNNLYPGVTPSQEHNERNIDNIINKMKKDAPTNDKLIITKVYPRTLTDVQTKVKESKSMSDQMKESDEHESKQQERIKKLIKQWQTNGLELNDNKSMVDFVFVYDYAVQKTCTKDGDKQIFRLRDTQRITIMTLLTSDYKNTLTQVSTGEGKSLIVTGVAIAFALCRNEDKKNKKIDVITSNDVLARRDSTLSVADGGLRNLYEYFNVSVANNCSQWVDERTQAYNAAVVYGQLANFQRDYLLDEFYGHSIRGDRTMDLVVIDEVDCMLLDRGNNTLYLSHDIPGMEMLESLYVFIWEKIRSSSIGSDKFNMKESVKSAVLYDLYGAISKDDLESIHNPLKDQPSEKNALWDHLIETKVIDPQGRLLMEDKIETINFKPQLDPKIIFYLRNVSKRERNIRIPEHLMSFVDRHLDNWLDNAMQALELKRDEDYVVDQDRTDTSPDLHPQVIIIDQDTGMDQISSQWDGALHQFIQLKEGCKLTSQNLKSIFISNATYIQAYKKAAGVSGTLGSETERQFMHTKYKSLQFVIPTAFQKCFYLKPTQVFKSKDHWLHAIVKETQQIIQPEDQAKARSLVIFCQSIKDVNVIRRYLKNALGSKLNDNHIHCYTRDYEKFAFEGKSLEIGHVIVATNLAGRGTDIKISEELRENGGLHICLTFLPKNERIEEQAMGRSARNGAPGSGTFLLYEESPTGNKWDAGKWLSMKEERQWREKQRISRLQEDFRTMEHEQNFFDELSIYYTELKQELKNQKREDQAIKTICDSVLDIWALWLDQTEDHLKLTYSYHHDFLKHFRTGLGLPDNNMTDNSWMTPVRSVTLAKHLALQKSSLSEASEILKRVIDSRDSDLYPAAHYYFAFVLIQEDFKENRPKFIQILQNCETILSNDIDMHLSFYRKVAHAAPEQTPSFCVVDAYKQQKNNMVKILEYFIGSVRALLGSHYCSASNLKEAGRDPPEKLGVVKMKMKEAETFIQKKIASHIPRFQKKRKPNDEPKRHKIHPEKADKLFQSLVKEEFITCQLNDIHTVPNRNAIIQEVADEYGIKNLLENLESVFGENLIEEQIETKLKKKNLIPCTRKAFWEKLKEASALEAVKGGMCSEMKCVIMLESECDVEPSKPNSQKLDRDRRINIEDFKFGLDSFDEHNCLNVLYNPIYDSMSDLLKQKKIMFSKKYVKKQLGEEEYRRRKEKFESNQIAQLNLDKLDLDKLERVSLKFSDPLGKHDLERININSSGEQDGVWNALVDQKIIDSNGKLLPNFQKFSYPECPAYEKPVMRMIGRTFVAEIVKSQWLRLKADKNPNCLKAINLLPLKPYRDMLGDLMAAHVISGARVTENTKLIEEKTDALEDKDEGACVCKFLKSRQAVYAPKMKKYDVYLDFIEMDIRKIPNTENISTELHSFDLVGFNHVIDIKDREMSWKTKLSAIGTGAVGIASIGVGVFLIHANLLSFGLSKNVLFVGGASDILYAITAILTRSNFSWADYTRQRLMSAIGKAEPMDMIKTIFKLYSSTEKADFREAIQLAVGEERWKRQGRSQTDRDGEVPSGRTLERIGLKKHKTEFYFHSQLHYLLQDFGIFVHGEIKKCLDKNLNEIRKRLTQFNNLHGLETSQHFVREKMNKFISDWATEGRKWVKEITTAMTSKLDEIHMVLQQTEEIPLTQEIADEGIREMEPIFHDYEVRIRLIRVTVTCISEFLSDLKNYDKPEVAREEDIGVEEAFKRFPERMLADIEAELERQVDKILDSLRKQIHQVASNQVSNLDKINSEIFTTFCSLLNRS</sequence>
<organism evidence="6">
    <name type="scientific">Daphnia magna</name>
    <dbReference type="NCBI Taxonomy" id="35525"/>
    <lineage>
        <taxon>Eukaryota</taxon>
        <taxon>Metazoa</taxon>
        <taxon>Ecdysozoa</taxon>
        <taxon>Arthropoda</taxon>
        <taxon>Crustacea</taxon>
        <taxon>Branchiopoda</taxon>
        <taxon>Diplostraca</taxon>
        <taxon>Cladocera</taxon>
        <taxon>Anomopoda</taxon>
        <taxon>Daphniidae</taxon>
        <taxon>Daphnia</taxon>
    </lineage>
</organism>
<proteinExistence type="predicted"/>
<keyword evidence="1" id="KW-0963">Cytoplasm</keyword>
<feature type="transmembrane region" description="Helical" evidence="5">
    <location>
        <begin position="2727"/>
        <end position="2747"/>
    </location>
</feature>
<dbReference type="PANTHER" id="PTHR30612:SF0">
    <property type="entry name" value="CHLOROPLAST PROTEIN-TRANSPORTING ATPASE"/>
    <property type="match status" value="1"/>
</dbReference>
<dbReference type="PROSITE" id="PS51196">
    <property type="entry name" value="SECA_MOTOR_DEAD"/>
    <property type="match status" value="1"/>
</dbReference>
<evidence type="ECO:0000256" key="4">
    <source>
        <dbReference type="SAM" id="MobiDB-lite"/>
    </source>
</evidence>
<evidence type="ECO:0000256" key="2">
    <source>
        <dbReference type="ARBA" id="ARBA00022927"/>
    </source>
</evidence>
<dbReference type="InterPro" id="IPR011115">
    <property type="entry name" value="SecA_DEAD"/>
</dbReference>
<evidence type="ECO:0000256" key="3">
    <source>
        <dbReference type="ARBA" id="ARBA00023010"/>
    </source>
</evidence>
<keyword evidence="6" id="KW-0067">ATP-binding</keyword>
<keyword evidence="3" id="KW-0811">Translocation</keyword>
<dbReference type="GO" id="GO:0017038">
    <property type="term" value="P:protein import"/>
    <property type="evidence" value="ECO:0007669"/>
    <property type="project" value="InterPro"/>
</dbReference>
<dbReference type="InterPro" id="IPR014018">
    <property type="entry name" value="SecA_motor_DEAD"/>
</dbReference>
<feature type="compositionally biased region" description="Basic and acidic residues" evidence="4">
    <location>
        <begin position="458"/>
        <end position="468"/>
    </location>
</feature>
<dbReference type="SUPFAM" id="SSF81767">
    <property type="entry name" value="Pre-protein crosslinking domain of SecA"/>
    <property type="match status" value="1"/>
</dbReference>
<feature type="region of interest" description="Disordered" evidence="4">
    <location>
        <begin position="438"/>
        <end position="468"/>
    </location>
</feature>
<dbReference type="GO" id="GO:0016020">
    <property type="term" value="C:membrane"/>
    <property type="evidence" value="ECO:0007669"/>
    <property type="project" value="InterPro"/>
</dbReference>
<accession>A0A0N8A591</accession>
<dbReference type="Gene3D" id="3.90.1440.10">
    <property type="entry name" value="SecA, preprotein cross-linking domain"/>
    <property type="match status" value="1"/>
</dbReference>
<dbReference type="PROSITE" id="PS51194">
    <property type="entry name" value="HELICASE_CTER"/>
    <property type="match status" value="1"/>
</dbReference>
<dbReference type="Gene3D" id="3.40.50.300">
    <property type="entry name" value="P-loop containing nucleotide triphosphate hydrolases"/>
    <property type="match status" value="3"/>
</dbReference>
<dbReference type="Pfam" id="PF07517">
    <property type="entry name" value="SecA_DEAD"/>
    <property type="match status" value="1"/>
</dbReference>
<evidence type="ECO:0000313" key="6">
    <source>
        <dbReference type="EMBL" id="JAJ12442.1"/>
    </source>
</evidence>
<keyword evidence="6" id="KW-0547">Nucleotide-binding</keyword>
<keyword evidence="5" id="KW-0812">Transmembrane</keyword>
<dbReference type="GO" id="GO:0004386">
    <property type="term" value="F:helicase activity"/>
    <property type="evidence" value="ECO:0007669"/>
    <property type="project" value="UniProtKB-KW"/>
</dbReference>
<keyword evidence="5" id="KW-0472">Membrane</keyword>
<evidence type="ECO:0000256" key="5">
    <source>
        <dbReference type="SAM" id="Phobius"/>
    </source>
</evidence>
<dbReference type="InterPro" id="IPR027417">
    <property type="entry name" value="P-loop_NTPase"/>
</dbReference>
<dbReference type="OrthoDB" id="10067052at2759"/>
<keyword evidence="5" id="KW-1133">Transmembrane helix</keyword>
<reference evidence="6" key="1">
    <citation type="submission" date="2015-10" db="EMBL/GenBank/DDBJ databases">
        <title>Daphnia magna gene sets from two clonal populations assembled and annotated with EvidentialGene.</title>
        <authorList>
            <person name="Gilbert D."/>
            <person name="Podicheti R."/>
            <person name="Orsini L."/>
            <person name="Colbourne J."/>
            <person name="Pfrender M."/>
        </authorList>
    </citation>
    <scope>NUCLEOTIDE SEQUENCE</scope>
</reference>
<dbReference type="SUPFAM" id="SSF52540">
    <property type="entry name" value="P-loop containing nucleoside triphosphate hydrolases"/>
    <property type="match status" value="2"/>
</dbReference>
<feature type="region of interest" description="Disordered" evidence="4">
    <location>
        <begin position="1"/>
        <end position="27"/>
    </location>
</feature>
<protein>
    <submittedName>
        <fullName evidence="6">Helicase c-terminal domain containing protein</fullName>
    </submittedName>
</protein>
<name>A0A0N8A591_9CRUS</name>
<dbReference type="GO" id="GO:0005524">
    <property type="term" value="F:ATP binding"/>
    <property type="evidence" value="ECO:0007669"/>
    <property type="project" value="InterPro"/>
</dbReference>
<feature type="compositionally biased region" description="Gly residues" evidence="4">
    <location>
        <begin position="442"/>
        <end position="451"/>
    </location>
</feature>
<feature type="compositionally biased region" description="Polar residues" evidence="4">
    <location>
        <begin position="16"/>
        <end position="27"/>
    </location>
</feature>
<dbReference type="InterPro" id="IPR001650">
    <property type="entry name" value="Helicase_C-like"/>
</dbReference>
<feature type="region of interest" description="Disordered" evidence="4">
    <location>
        <begin position="1361"/>
        <end position="1383"/>
    </location>
</feature>
<dbReference type="PANTHER" id="PTHR30612">
    <property type="entry name" value="SECA INNER MEMBRANE COMPONENT OF SEC PROTEIN SECRETION SYSTEM"/>
    <property type="match status" value="1"/>
</dbReference>
<keyword evidence="2" id="KW-0653">Protein transport</keyword>
<dbReference type="GO" id="GO:0006886">
    <property type="term" value="P:intracellular protein transport"/>
    <property type="evidence" value="ECO:0007669"/>
    <property type="project" value="InterPro"/>
</dbReference>
<evidence type="ECO:0000256" key="1">
    <source>
        <dbReference type="ARBA" id="ARBA00022490"/>
    </source>
</evidence>
<dbReference type="EMBL" id="GDIP01210960">
    <property type="protein sequence ID" value="JAJ12442.1"/>
    <property type="molecule type" value="Transcribed_RNA"/>
</dbReference>
<dbReference type="PRINTS" id="PR00906">
    <property type="entry name" value="SECA"/>
</dbReference>
<dbReference type="InterPro" id="IPR036670">
    <property type="entry name" value="SecA_X-link_sf"/>
</dbReference>
<dbReference type="SMART" id="SM00957">
    <property type="entry name" value="SecA_DEAD"/>
    <property type="match status" value="1"/>
</dbReference>
<dbReference type="FunFam" id="3.90.1440.10:FF:000007">
    <property type="entry name" value="Uncharacterized protein"/>
    <property type="match status" value="1"/>
</dbReference>
<keyword evidence="6" id="KW-0347">Helicase</keyword>
<feature type="transmembrane region" description="Helical" evidence="5">
    <location>
        <begin position="2759"/>
        <end position="2777"/>
    </location>
</feature>
<keyword evidence="2" id="KW-0813">Transport</keyword>
<dbReference type="GO" id="GO:0006605">
    <property type="term" value="P:protein targeting"/>
    <property type="evidence" value="ECO:0007669"/>
    <property type="project" value="InterPro"/>
</dbReference>
<keyword evidence="6" id="KW-0378">Hydrolase</keyword>
<reference evidence="6" key="2">
    <citation type="submission" date="2015-10" db="EMBL/GenBank/DDBJ databases">
        <authorList>
            <person name="Gilbert D.G."/>
        </authorList>
    </citation>
    <scope>NUCLEOTIDE SEQUENCE</scope>
</reference>